<sequence length="290" mass="33010">MTNYNTKSTFSKYVDHAYHSRSFEHVSTAFKSDLEELAFSTPNQSLQYISSMYGRKLYDYEALDPSYWSECFKQPVKFIKSAIFATSAIGGRLFLEVSPHPILSSLIEENCPGADVVTIPSLRRNVPNWTTLLSAISTMYLNRVELDWKKIWINLVGDHVLQKNVPQLLPTYPFQNEGPFWFNPSISSNIGDMGVRCKDKIIHPLLGSIISFPQCGVMKHTSTFITSTDALLERAGSWLRDHKVGAHNIYPAAGYIEMGFAVTKILSKQVKRFVESSYPKSTLKRFYPWI</sequence>
<dbReference type="AlphaFoldDB" id="A0A226D6A1"/>
<dbReference type="InterPro" id="IPR049900">
    <property type="entry name" value="PKS_mFAS_DH"/>
</dbReference>
<comment type="caution">
    <text evidence="3">Lacks conserved residue(s) required for the propagation of feature annotation.</text>
</comment>
<dbReference type="InterPro" id="IPR016035">
    <property type="entry name" value="Acyl_Trfase/lysoPLipase"/>
</dbReference>
<dbReference type="Gene3D" id="3.30.70.3290">
    <property type="match status" value="1"/>
</dbReference>
<name>A0A226D6A1_FOLCA</name>
<dbReference type="InterPro" id="IPR050091">
    <property type="entry name" value="PKS_NRPS_Biosynth_Enz"/>
</dbReference>
<dbReference type="OrthoDB" id="3509362at2759"/>
<dbReference type="PROSITE" id="PS52019">
    <property type="entry name" value="PKS_MFAS_DH"/>
    <property type="match status" value="1"/>
</dbReference>
<protein>
    <submittedName>
        <fullName evidence="5">Erythronolide synthase, modules 3 and 4</fullName>
    </submittedName>
</protein>
<keyword evidence="1" id="KW-0596">Phosphopantetheine</keyword>
<proteinExistence type="predicted"/>
<keyword evidence="6" id="KW-1185">Reference proteome</keyword>
<dbReference type="Pfam" id="PF00698">
    <property type="entry name" value="Acyl_transf_1"/>
    <property type="match status" value="1"/>
</dbReference>
<evidence type="ECO:0000313" key="5">
    <source>
        <dbReference type="EMBL" id="OXA40388.1"/>
    </source>
</evidence>
<dbReference type="PANTHER" id="PTHR43775">
    <property type="entry name" value="FATTY ACID SYNTHASE"/>
    <property type="match status" value="1"/>
</dbReference>
<evidence type="ECO:0000313" key="6">
    <source>
        <dbReference type="Proteomes" id="UP000198287"/>
    </source>
</evidence>
<dbReference type="GO" id="GO:0006633">
    <property type="term" value="P:fatty acid biosynthetic process"/>
    <property type="evidence" value="ECO:0007669"/>
    <property type="project" value="TreeGrafter"/>
</dbReference>
<dbReference type="EMBL" id="LNIX01000034">
    <property type="protein sequence ID" value="OXA40388.1"/>
    <property type="molecule type" value="Genomic_DNA"/>
</dbReference>
<dbReference type="Gene3D" id="3.40.366.10">
    <property type="entry name" value="Malonyl-Coenzyme A Acyl Carrier Protein, domain 2"/>
    <property type="match status" value="1"/>
</dbReference>
<organism evidence="5 6">
    <name type="scientific">Folsomia candida</name>
    <name type="common">Springtail</name>
    <dbReference type="NCBI Taxonomy" id="158441"/>
    <lineage>
        <taxon>Eukaryota</taxon>
        <taxon>Metazoa</taxon>
        <taxon>Ecdysozoa</taxon>
        <taxon>Arthropoda</taxon>
        <taxon>Hexapoda</taxon>
        <taxon>Collembola</taxon>
        <taxon>Entomobryomorpha</taxon>
        <taxon>Isotomoidea</taxon>
        <taxon>Isotomidae</taxon>
        <taxon>Proisotominae</taxon>
        <taxon>Folsomia</taxon>
    </lineage>
</organism>
<dbReference type="STRING" id="158441.A0A226D6A1"/>
<dbReference type="PANTHER" id="PTHR43775:SF37">
    <property type="entry name" value="SI:DKEY-61P9.11"/>
    <property type="match status" value="1"/>
</dbReference>
<evidence type="ECO:0000256" key="3">
    <source>
        <dbReference type="PROSITE-ProRule" id="PRU01363"/>
    </source>
</evidence>
<keyword evidence="2" id="KW-0597">Phosphoprotein</keyword>
<dbReference type="Proteomes" id="UP000198287">
    <property type="component" value="Unassembled WGS sequence"/>
</dbReference>
<evidence type="ECO:0000256" key="1">
    <source>
        <dbReference type="ARBA" id="ARBA00022450"/>
    </source>
</evidence>
<evidence type="ECO:0000259" key="4">
    <source>
        <dbReference type="PROSITE" id="PS52019"/>
    </source>
</evidence>
<dbReference type="Gene3D" id="3.10.129.10">
    <property type="entry name" value="Hotdog Thioesterase"/>
    <property type="match status" value="1"/>
</dbReference>
<dbReference type="SUPFAM" id="SSF52151">
    <property type="entry name" value="FabD/lysophospholipase-like"/>
    <property type="match status" value="1"/>
</dbReference>
<dbReference type="GO" id="GO:0004312">
    <property type="term" value="F:fatty acid synthase activity"/>
    <property type="evidence" value="ECO:0007669"/>
    <property type="project" value="TreeGrafter"/>
</dbReference>
<gene>
    <name evidence="5" type="ORF">Fcan01_24846</name>
</gene>
<dbReference type="InterPro" id="IPR014043">
    <property type="entry name" value="Acyl_transferase_dom"/>
</dbReference>
<reference evidence="5 6" key="1">
    <citation type="submission" date="2015-12" db="EMBL/GenBank/DDBJ databases">
        <title>The genome of Folsomia candida.</title>
        <authorList>
            <person name="Faddeeva A."/>
            <person name="Derks M.F."/>
            <person name="Anvar Y."/>
            <person name="Smit S."/>
            <person name="Van Straalen N."/>
            <person name="Roelofs D."/>
        </authorList>
    </citation>
    <scope>NUCLEOTIDE SEQUENCE [LARGE SCALE GENOMIC DNA]</scope>
    <source>
        <strain evidence="5 6">VU population</strain>
        <tissue evidence="5">Whole body</tissue>
    </source>
</reference>
<evidence type="ECO:0000256" key="2">
    <source>
        <dbReference type="ARBA" id="ARBA00022553"/>
    </source>
</evidence>
<dbReference type="InterPro" id="IPR001227">
    <property type="entry name" value="Ac_transferase_dom_sf"/>
</dbReference>
<feature type="domain" description="PKS/mFAS DH" evidence="4">
    <location>
        <begin position="203"/>
        <end position="290"/>
    </location>
</feature>
<accession>A0A226D6A1</accession>
<comment type="caution">
    <text evidence="5">The sequence shown here is derived from an EMBL/GenBank/DDBJ whole genome shotgun (WGS) entry which is preliminary data.</text>
</comment>